<dbReference type="AlphaFoldDB" id="A0A672GJ33"/>
<dbReference type="SUPFAM" id="SSF50939">
    <property type="entry name" value="Sialidases"/>
    <property type="match status" value="1"/>
</dbReference>
<dbReference type="Proteomes" id="UP000472267">
    <property type="component" value="Chromosome 6"/>
</dbReference>
<sequence>MDRSKAALALQPLQDEPSAVFKSTVYRIPSLLYERESKTLLAFAEERKTASDATTEKLVMRRGTLKDSDGKKYVEWSPCKPVNEAKIDGYRPMNPCPVYDKKSKTLFLFFICIEGTFTDHNQIADGINRTRLCFITSKDLGETWSSLTKQNDLTDKLPEIKHWATFAVGPGHGLQTEKGRLIIPVHAYPLPCCSTCCFKRASVRDAHARCLYSDDGKQWKFGKEFKTPSGECEMAEFFDGDQSFIYCNARNNKGPYRVEALSADNGESFEILSGGTLVETRYGCQGSVVAFPAQTKNSHSEENKNQWLLFSHPTNKTKRKDLGVYLNKSPRDPKTWSKPLIINEGPSGYSDLAYVEDGWFVCLVECGKVSEVEQIGCKVFHYSQIDTN</sequence>
<evidence type="ECO:0000256" key="5">
    <source>
        <dbReference type="ARBA" id="ARBA00023277"/>
    </source>
</evidence>
<evidence type="ECO:0000259" key="7">
    <source>
        <dbReference type="Pfam" id="PF13088"/>
    </source>
</evidence>
<reference evidence="8" key="1">
    <citation type="submission" date="2019-06" db="EMBL/GenBank/DDBJ databases">
        <authorList>
            <consortium name="Wellcome Sanger Institute Data Sharing"/>
        </authorList>
    </citation>
    <scope>NUCLEOTIDE SEQUENCE [LARGE SCALE GENOMIC DNA]</scope>
</reference>
<proteinExistence type="inferred from homology"/>
<dbReference type="EC" id="3.2.1.18" evidence="3"/>
<dbReference type="CDD" id="cd15482">
    <property type="entry name" value="Sialidase_non-viral"/>
    <property type="match status" value="1"/>
</dbReference>
<dbReference type="InterPro" id="IPR011040">
    <property type="entry name" value="Sialidase"/>
</dbReference>
<name>A0A672GJ33_SALFA</name>
<keyword evidence="6" id="KW-0326">Glycosidase</keyword>
<dbReference type="GO" id="GO:0004308">
    <property type="term" value="F:exo-alpha-sialidase activity"/>
    <property type="evidence" value="ECO:0007669"/>
    <property type="project" value="UniProtKB-EC"/>
</dbReference>
<dbReference type="Ensembl" id="ENSSFAT00005017631.1">
    <property type="protein sequence ID" value="ENSSFAP00005016970.1"/>
    <property type="gene ID" value="ENSSFAG00005008978.1"/>
</dbReference>
<comment type="catalytic activity">
    <reaction evidence="1">
        <text>Hydrolysis of alpha-(2-&gt;3)-, alpha-(2-&gt;6)-, alpha-(2-&gt;8)- glycosidic linkages of terminal sialic acid residues in oligosaccharides, glycoproteins, glycolipids, colominic acid and synthetic substrates.</text>
        <dbReference type="EC" id="3.2.1.18"/>
    </reaction>
</comment>
<gene>
    <name evidence="8" type="primary">LOC115390290</name>
</gene>
<keyword evidence="6" id="KW-0378">Hydrolase</keyword>
<evidence type="ECO:0000313" key="8">
    <source>
        <dbReference type="Ensembl" id="ENSSFAP00005016970.1"/>
    </source>
</evidence>
<evidence type="ECO:0000256" key="1">
    <source>
        <dbReference type="ARBA" id="ARBA00000427"/>
    </source>
</evidence>
<evidence type="ECO:0000256" key="4">
    <source>
        <dbReference type="ARBA" id="ARBA00022963"/>
    </source>
</evidence>
<keyword evidence="9" id="KW-1185">Reference proteome</keyword>
<reference evidence="8" key="3">
    <citation type="submission" date="2025-09" db="UniProtKB">
        <authorList>
            <consortium name="Ensembl"/>
        </authorList>
    </citation>
    <scope>IDENTIFICATION</scope>
</reference>
<keyword evidence="5" id="KW-0119">Carbohydrate metabolism</keyword>
<keyword evidence="4" id="KW-0443">Lipid metabolism</keyword>
<feature type="domain" description="Sialidase" evidence="7">
    <location>
        <begin position="39"/>
        <end position="359"/>
    </location>
</feature>
<dbReference type="GO" id="GO:0005737">
    <property type="term" value="C:cytoplasm"/>
    <property type="evidence" value="ECO:0007669"/>
    <property type="project" value="TreeGrafter"/>
</dbReference>
<evidence type="ECO:0000256" key="3">
    <source>
        <dbReference type="ARBA" id="ARBA00012733"/>
    </source>
</evidence>
<dbReference type="GO" id="GO:0009313">
    <property type="term" value="P:oligosaccharide catabolic process"/>
    <property type="evidence" value="ECO:0007669"/>
    <property type="project" value="TreeGrafter"/>
</dbReference>
<comment type="similarity">
    <text evidence="2">Belongs to the glycosyl hydrolase 33 family.</text>
</comment>
<evidence type="ECO:0000313" key="9">
    <source>
        <dbReference type="Proteomes" id="UP000472267"/>
    </source>
</evidence>
<dbReference type="InterPro" id="IPR026856">
    <property type="entry name" value="Sialidase_fam"/>
</dbReference>
<dbReference type="Pfam" id="PF13088">
    <property type="entry name" value="BNR_2"/>
    <property type="match status" value="1"/>
</dbReference>
<protein>
    <recommendedName>
        <fullName evidence="3">exo-alpha-sialidase</fullName>
        <ecNumber evidence="3">3.2.1.18</ecNumber>
    </recommendedName>
</protein>
<dbReference type="GO" id="GO:0016020">
    <property type="term" value="C:membrane"/>
    <property type="evidence" value="ECO:0007669"/>
    <property type="project" value="TreeGrafter"/>
</dbReference>
<dbReference type="GO" id="GO:0006689">
    <property type="term" value="P:ganglioside catabolic process"/>
    <property type="evidence" value="ECO:0007669"/>
    <property type="project" value="TreeGrafter"/>
</dbReference>
<evidence type="ECO:0000256" key="2">
    <source>
        <dbReference type="ARBA" id="ARBA00009348"/>
    </source>
</evidence>
<dbReference type="InterPro" id="IPR036278">
    <property type="entry name" value="Sialidase_sf"/>
</dbReference>
<evidence type="ECO:0000256" key="6">
    <source>
        <dbReference type="ARBA" id="ARBA00023295"/>
    </source>
</evidence>
<dbReference type="PANTHER" id="PTHR10628">
    <property type="entry name" value="SIALIDASE"/>
    <property type="match status" value="1"/>
</dbReference>
<dbReference type="PANTHER" id="PTHR10628:SF23">
    <property type="entry name" value="SIALIDASE-3"/>
    <property type="match status" value="1"/>
</dbReference>
<reference evidence="8" key="2">
    <citation type="submission" date="2025-08" db="UniProtKB">
        <authorList>
            <consortium name="Ensembl"/>
        </authorList>
    </citation>
    <scope>IDENTIFICATION</scope>
</reference>
<dbReference type="GeneID" id="115390290"/>
<accession>A0A672GJ33</accession>
<dbReference type="OMA" id="TEWWQIG"/>
<dbReference type="RefSeq" id="XP_029949953.1">
    <property type="nucleotide sequence ID" value="XM_030094093.1"/>
</dbReference>
<keyword evidence="4" id="KW-0442">Lipid degradation</keyword>
<organism evidence="8 9">
    <name type="scientific">Salarias fasciatus</name>
    <name type="common">Jewelled blenny</name>
    <name type="synonym">Blennius fasciatus</name>
    <dbReference type="NCBI Taxonomy" id="181472"/>
    <lineage>
        <taxon>Eukaryota</taxon>
        <taxon>Metazoa</taxon>
        <taxon>Chordata</taxon>
        <taxon>Craniata</taxon>
        <taxon>Vertebrata</taxon>
        <taxon>Euteleostomi</taxon>
        <taxon>Actinopterygii</taxon>
        <taxon>Neopterygii</taxon>
        <taxon>Teleostei</taxon>
        <taxon>Neoteleostei</taxon>
        <taxon>Acanthomorphata</taxon>
        <taxon>Ovalentaria</taxon>
        <taxon>Blenniimorphae</taxon>
        <taxon>Blenniiformes</taxon>
        <taxon>Blennioidei</taxon>
        <taxon>Blenniidae</taxon>
        <taxon>Salariinae</taxon>
        <taxon>Salarias</taxon>
    </lineage>
</organism>
<dbReference type="OrthoDB" id="2739686at2759"/>
<dbReference type="InParanoid" id="A0A672GJ33"/>
<dbReference type="Gene3D" id="2.120.10.10">
    <property type="match status" value="1"/>
</dbReference>